<reference evidence="4 5" key="1">
    <citation type="journal article" date="2016" name="J. Microbiol.">
        <title>Dankookia rubra gen. nov., sp. nov., an alphaproteobacterium isolated from sediment of a shallow stream.</title>
        <authorList>
            <person name="Kim W.H."/>
            <person name="Kim D.H."/>
            <person name="Kang K."/>
            <person name="Ahn T.Y."/>
        </authorList>
    </citation>
    <scope>NUCLEOTIDE SEQUENCE [LARGE SCALE GENOMIC DNA]</scope>
    <source>
        <strain evidence="4 5">JCM30602</strain>
    </source>
</reference>
<keyword evidence="5" id="KW-1185">Reference proteome</keyword>
<dbReference type="Pfam" id="PF02798">
    <property type="entry name" value="GST_N"/>
    <property type="match status" value="1"/>
</dbReference>
<dbReference type="PANTHER" id="PTHR44051:SF19">
    <property type="entry name" value="DISULFIDE-BOND OXIDOREDUCTASE YFCG"/>
    <property type="match status" value="1"/>
</dbReference>
<dbReference type="PANTHER" id="PTHR44051">
    <property type="entry name" value="GLUTATHIONE S-TRANSFERASE-RELATED"/>
    <property type="match status" value="1"/>
</dbReference>
<evidence type="ECO:0000256" key="1">
    <source>
        <dbReference type="RuleBase" id="RU003494"/>
    </source>
</evidence>
<comment type="similarity">
    <text evidence="1">Belongs to the GST superfamily.</text>
</comment>
<dbReference type="AlphaFoldDB" id="A0A4R5QJP9"/>
<feature type="domain" description="GST N-terminal" evidence="2">
    <location>
        <begin position="1"/>
        <end position="80"/>
    </location>
</feature>
<dbReference type="InterPro" id="IPR036249">
    <property type="entry name" value="Thioredoxin-like_sf"/>
</dbReference>
<dbReference type="Gene3D" id="3.40.30.10">
    <property type="entry name" value="Glutaredoxin"/>
    <property type="match status" value="1"/>
</dbReference>
<dbReference type="PROSITE" id="PS50405">
    <property type="entry name" value="GST_CTER"/>
    <property type="match status" value="1"/>
</dbReference>
<dbReference type="SUPFAM" id="SSF52833">
    <property type="entry name" value="Thioredoxin-like"/>
    <property type="match status" value="1"/>
</dbReference>
<name>A0A4R5QJP9_9PROT</name>
<feature type="domain" description="GST C-terminal" evidence="3">
    <location>
        <begin position="82"/>
        <end position="207"/>
    </location>
</feature>
<dbReference type="SFLD" id="SFLDG00358">
    <property type="entry name" value="Main_(cytGST)"/>
    <property type="match status" value="1"/>
</dbReference>
<evidence type="ECO:0000259" key="3">
    <source>
        <dbReference type="PROSITE" id="PS50405"/>
    </source>
</evidence>
<gene>
    <name evidence="4" type="ORF">E2C06_08805</name>
</gene>
<comment type="caution">
    <text evidence="4">The sequence shown here is derived from an EMBL/GenBank/DDBJ whole genome shotgun (WGS) entry which is preliminary data.</text>
</comment>
<evidence type="ECO:0000313" key="4">
    <source>
        <dbReference type="EMBL" id="TDH63078.1"/>
    </source>
</evidence>
<accession>A0A4R5QJP9</accession>
<proteinExistence type="inferred from homology"/>
<dbReference type="SFLD" id="SFLDS00019">
    <property type="entry name" value="Glutathione_Transferase_(cytos"/>
    <property type="match status" value="1"/>
</dbReference>
<dbReference type="InterPro" id="IPR004045">
    <property type="entry name" value="Glutathione_S-Trfase_N"/>
</dbReference>
<protein>
    <submittedName>
        <fullName evidence="4">Glutathione S-transferase family protein</fullName>
    </submittedName>
</protein>
<dbReference type="RefSeq" id="WP_133288224.1">
    <property type="nucleotide sequence ID" value="NZ_SMSJ01000007.1"/>
</dbReference>
<dbReference type="SFLD" id="SFLDG01151">
    <property type="entry name" value="Main.2:_Nu-like"/>
    <property type="match status" value="1"/>
</dbReference>
<evidence type="ECO:0000259" key="2">
    <source>
        <dbReference type="PROSITE" id="PS50404"/>
    </source>
</evidence>
<dbReference type="EMBL" id="SMSJ01000007">
    <property type="protein sequence ID" value="TDH63078.1"/>
    <property type="molecule type" value="Genomic_DNA"/>
</dbReference>
<dbReference type="InterPro" id="IPR004046">
    <property type="entry name" value="GST_C"/>
</dbReference>
<sequence length="223" mass="25096">MLQFYYNAAPNPMKVALFLEESGLPYEAVPVDTRKGDQFKPDYVAINPNSKAPSIVDDGKPVFDSNAIMLYLAEKTGQFLPKPDHAGETLSWLMFIASGIGPYSGQYVHFKNFAPVGNDYGVKRYEFEAKRHWGILNDRLEGREWIVGDSYSFVDMAAWGWERLGAFVLGAEEFDKLGNVKRHLAAINARPAAARAEAIKTRHAFKAEMDEEARKIMFRHTAA</sequence>
<dbReference type="InterPro" id="IPR010987">
    <property type="entry name" value="Glutathione-S-Trfase_C-like"/>
</dbReference>
<organism evidence="4 5">
    <name type="scientific">Dankookia rubra</name>
    <dbReference type="NCBI Taxonomy" id="1442381"/>
    <lineage>
        <taxon>Bacteria</taxon>
        <taxon>Pseudomonadati</taxon>
        <taxon>Pseudomonadota</taxon>
        <taxon>Alphaproteobacteria</taxon>
        <taxon>Acetobacterales</taxon>
        <taxon>Roseomonadaceae</taxon>
        <taxon>Dankookia</taxon>
    </lineage>
</organism>
<dbReference type="Proteomes" id="UP000295096">
    <property type="component" value="Unassembled WGS sequence"/>
</dbReference>
<evidence type="ECO:0000313" key="5">
    <source>
        <dbReference type="Proteomes" id="UP000295096"/>
    </source>
</evidence>
<dbReference type="SUPFAM" id="SSF47616">
    <property type="entry name" value="GST C-terminal domain-like"/>
    <property type="match status" value="1"/>
</dbReference>
<dbReference type="CDD" id="cd03048">
    <property type="entry name" value="GST_N_Ure2p_like"/>
    <property type="match status" value="1"/>
</dbReference>
<dbReference type="InterPro" id="IPR036282">
    <property type="entry name" value="Glutathione-S-Trfase_C_sf"/>
</dbReference>
<keyword evidence="4" id="KW-0808">Transferase</keyword>
<dbReference type="PROSITE" id="PS50404">
    <property type="entry name" value="GST_NTER"/>
    <property type="match status" value="1"/>
</dbReference>
<dbReference type="InterPro" id="IPR040079">
    <property type="entry name" value="Glutathione_S-Trfase"/>
</dbReference>
<dbReference type="Pfam" id="PF00043">
    <property type="entry name" value="GST_C"/>
    <property type="match status" value="1"/>
</dbReference>
<dbReference type="Gene3D" id="1.20.1050.10">
    <property type="match status" value="1"/>
</dbReference>
<dbReference type="GO" id="GO:0016740">
    <property type="term" value="F:transferase activity"/>
    <property type="evidence" value="ECO:0007669"/>
    <property type="project" value="UniProtKB-KW"/>
</dbReference>
<dbReference type="OrthoDB" id="9803562at2"/>